<keyword evidence="3 12" id="KW-0963">Cytoplasm</keyword>
<dbReference type="InterPro" id="IPR005750">
    <property type="entry name" value="UDP_GlcNAc_COvinyl_MurA"/>
</dbReference>
<dbReference type="AlphaFoldDB" id="A0A1G2BC17"/>
<dbReference type="SUPFAM" id="SSF55205">
    <property type="entry name" value="EPT/RTPC-like"/>
    <property type="match status" value="1"/>
</dbReference>
<dbReference type="EC" id="2.5.1.7" evidence="12"/>
<proteinExistence type="inferred from homology"/>
<comment type="similarity">
    <text evidence="10 12">Belongs to the EPSP synthase family. MurA subfamily.</text>
</comment>
<dbReference type="Proteomes" id="UP000176420">
    <property type="component" value="Unassembled WGS sequence"/>
</dbReference>
<evidence type="ECO:0000256" key="3">
    <source>
        <dbReference type="ARBA" id="ARBA00022490"/>
    </source>
</evidence>
<evidence type="ECO:0000256" key="6">
    <source>
        <dbReference type="ARBA" id="ARBA00022960"/>
    </source>
</evidence>
<evidence type="ECO:0000256" key="7">
    <source>
        <dbReference type="ARBA" id="ARBA00022984"/>
    </source>
</evidence>
<evidence type="ECO:0000256" key="1">
    <source>
        <dbReference type="ARBA" id="ARBA00004496"/>
    </source>
</evidence>
<evidence type="ECO:0000256" key="10">
    <source>
        <dbReference type="ARBA" id="ARBA00038367"/>
    </source>
</evidence>
<feature type="modified residue" description="2-(S-cysteinyl)pyruvic acid O-phosphothioketal" evidence="12">
    <location>
        <position position="117"/>
    </location>
</feature>
<sequence>MEKFIIRGKQPLSGEIPVNGAKNHALKIIPAALLSTQESVFHSVPQVEDVDRLLEIVEDIGGVVKKEGNHTVRIVPPAKFNGILPKKLVPKLRASILLLGSLLVRFGRVEMPHPGGCNLGRRPIDLFIDAFKALGAQVESLADDGYVFQAPHGLQGARYVFPLISVTGTETLMMAATLAHGKTVIVNAAGEPEISALADYLNACGARITGAGTHTIEIEGVQELHGGESTIIPDRIESGSFVILALATNSPLTITHCRPKDLEVPLRILKSIGANFAIAKDAIKIYPITQKLKATNIVTHEYPGFPTDLQAPMTVLLTQALGQSLVRETIYEGRLLYTDVLNAMGANISLLDPYRAMVTGGTSLRGKEVASPDIRAGIALVIAGLTAQGTTTIQNIYQIDRGYEHIEERLQHIGAKIERVNNC</sequence>
<dbReference type="GO" id="GO:0071555">
    <property type="term" value="P:cell wall organization"/>
    <property type="evidence" value="ECO:0007669"/>
    <property type="project" value="UniProtKB-KW"/>
</dbReference>
<comment type="function">
    <text evidence="12">Cell wall formation. Adds enolpyruvyl to UDP-N-acetylglucosamine.</text>
</comment>
<evidence type="ECO:0000256" key="11">
    <source>
        <dbReference type="ARBA" id="ARBA00047527"/>
    </source>
</evidence>
<name>A0A1G2BC17_9BACT</name>
<dbReference type="Gene3D" id="3.65.10.10">
    <property type="entry name" value="Enolpyruvate transferase domain"/>
    <property type="match status" value="2"/>
</dbReference>
<feature type="domain" description="Enolpyruvate transferase" evidence="13">
    <location>
        <begin position="7"/>
        <end position="410"/>
    </location>
</feature>
<dbReference type="InterPro" id="IPR013792">
    <property type="entry name" value="RNA3'P_cycl/enolpyr_Trfase_a/b"/>
</dbReference>
<evidence type="ECO:0000256" key="4">
    <source>
        <dbReference type="ARBA" id="ARBA00022618"/>
    </source>
</evidence>
<feature type="active site" description="Proton donor" evidence="12">
    <location>
        <position position="117"/>
    </location>
</feature>
<dbReference type="UniPathway" id="UPA00219"/>
<dbReference type="NCBIfam" id="TIGR01072">
    <property type="entry name" value="murA"/>
    <property type="match status" value="1"/>
</dbReference>
<comment type="catalytic activity">
    <reaction evidence="11 12">
        <text>phosphoenolpyruvate + UDP-N-acetyl-alpha-D-glucosamine = UDP-N-acetyl-3-O-(1-carboxyvinyl)-alpha-D-glucosamine + phosphate</text>
        <dbReference type="Rhea" id="RHEA:18681"/>
        <dbReference type="ChEBI" id="CHEBI:43474"/>
        <dbReference type="ChEBI" id="CHEBI:57705"/>
        <dbReference type="ChEBI" id="CHEBI:58702"/>
        <dbReference type="ChEBI" id="CHEBI:68483"/>
        <dbReference type="EC" id="2.5.1.7"/>
    </reaction>
</comment>
<dbReference type="GO" id="GO:0019277">
    <property type="term" value="P:UDP-N-acetylgalactosamine biosynthetic process"/>
    <property type="evidence" value="ECO:0007669"/>
    <property type="project" value="InterPro"/>
</dbReference>
<keyword evidence="4 12" id="KW-0132">Cell division</keyword>
<reference evidence="14 15" key="1">
    <citation type="journal article" date="2016" name="Nat. Commun.">
        <title>Thousands of microbial genomes shed light on interconnected biogeochemical processes in an aquifer system.</title>
        <authorList>
            <person name="Anantharaman K."/>
            <person name="Brown C.T."/>
            <person name="Hug L.A."/>
            <person name="Sharon I."/>
            <person name="Castelle C.J."/>
            <person name="Probst A.J."/>
            <person name="Thomas B.C."/>
            <person name="Singh A."/>
            <person name="Wilkins M.J."/>
            <person name="Karaoz U."/>
            <person name="Brodie E.L."/>
            <person name="Williams K.H."/>
            <person name="Hubbard S.S."/>
            <person name="Banfield J.F."/>
        </authorList>
    </citation>
    <scope>NUCLEOTIDE SEQUENCE [LARGE SCALE GENOMIC DNA]</scope>
</reference>
<organism evidence="14 15">
    <name type="scientific">Candidatus Kerfeldbacteria bacterium RIFOXYB2_FULL_38_14</name>
    <dbReference type="NCBI Taxonomy" id="1798547"/>
    <lineage>
        <taxon>Bacteria</taxon>
        <taxon>Candidatus Kerfeldiibacteriota</taxon>
    </lineage>
</organism>
<dbReference type="CDD" id="cd01555">
    <property type="entry name" value="UdpNAET"/>
    <property type="match status" value="1"/>
</dbReference>
<dbReference type="GO" id="GO:0051301">
    <property type="term" value="P:cell division"/>
    <property type="evidence" value="ECO:0007669"/>
    <property type="project" value="UniProtKB-KW"/>
</dbReference>
<feature type="binding site" evidence="12">
    <location>
        <position position="308"/>
    </location>
    <ligand>
        <name>UDP-N-acetyl-alpha-D-glucosamine</name>
        <dbReference type="ChEBI" id="CHEBI:57705"/>
    </ligand>
</feature>
<dbReference type="GO" id="GO:0009252">
    <property type="term" value="P:peptidoglycan biosynthetic process"/>
    <property type="evidence" value="ECO:0007669"/>
    <property type="project" value="UniProtKB-UniRule"/>
</dbReference>
<evidence type="ECO:0000256" key="2">
    <source>
        <dbReference type="ARBA" id="ARBA00004752"/>
    </source>
</evidence>
<dbReference type="PANTHER" id="PTHR43783">
    <property type="entry name" value="UDP-N-ACETYLGLUCOSAMINE 1-CARBOXYVINYLTRANSFERASE"/>
    <property type="match status" value="1"/>
</dbReference>
<comment type="caution">
    <text evidence="14">The sequence shown here is derived from an EMBL/GenBank/DDBJ whole genome shotgun (WGS) entry which is preliminary data.</text>
</comment>
<evidence type="ECO:0000256" key="9">
    <source>
        <dbReference type="ARBA" id="ARBA00023316"/>
    </source>
</evidence>
<keyword evidence="5 12" id="KW-0808">Transferase</keyword>
<gene>
    <name evidence="12" type="primary">murA</name>
    <name evidence="14" type="ORF">A2319_05750</name>
</gene>
<keyword evidence="9 12" id="KW-0961">Cell wall biogenesis/degradation</keyword>
<dbReference type="NCBIfam" id="NF006873">
    <property type="entry name" value="PRK09369.1"/>
    <property type="match status" value="1"/>
</dbReference>
<dbReference type="InterPro" id="IPR036968">
    <property type="entry name" value="Enolpyruvate_Tfrase_sf"/>
</dbReference>
<dbReference type="GO" id="GO:0008760">
    <property type="term" value="F:UDP-N-acetylglucosamine 1-carboxyvinyltransferase activity"/>
    <property type="evidence" value="ECO:0007669"/>
    <property type="project" value="UniProtKB-UniRule"/>
</dbReference>
<feature type="binding site" evidence="12">
    <location>
        <position position="93"/>
    </location>
    <ligand>
        <name>UDP-N-acetyl-alpha-D-glucosamine</name>
        <dbReference type="ChEBI" id="CHEBI:57705"/>
    </ligand>
</feature>
<evidence type="ECO:0000313" key="15">
    <source>
        <dbReference type="Proteomes" id="UP000176420"/>
    </source>
</evidence>
<comment type="subcellular location">
    <subcellularLocation>
        <location evidence="1 12">Cytoplasm</location>
    </subcellularLocation>
</comment>
<comment type="caution">
    <text evidence="12">Lacks conserved residue(s) required for the propagation of feature annotation.</text>
</comment>
<accession>A0A1G2BC17</accession>
<keyword evidence="7 12" id="KW-0573">Peptidoglycan synthesis</keyword>
<evidence type="ECO:0000259" key="13">
    <source>
        <dbReference type="Pfam" id="PF00275"/>
    </source>
</evidence>
<feature type="binding site" evidence="12">
    <location>
        <begin position="22"/>
        <end position="23"/>
    </location>
    <ligand>
        <name>phosphoenolpyruvate</name>
        <dbReference type="ChEBI" id="CHEBI:58702"/>
    </ligand>
</feature>
<feature type="binding site" evidence="12">
    <location>
        <position position="330"/>
    </location>
    <ligand>
        <name>UDP-N-acetyl-alpha-D-glucosamine</name>
        <dbReference type="ChEBI" id="CHEBI:57705"/>
    </ligand>
</feature>
<evidence type="ECO:0000256" key="8">
    <source>
        <dbReference type="ARBA" id="ARBA00023306"/>
    </source>
</evidence>
<evidence type="ECO:0000313" key="14">
    <source>
        <dbReference type="EMBL" id="OGY85830.1"/>
    </source>
</evidence>
<dbReference type="HAMAP" id="MF_00111">
    <property type="entry name" value="MurA"/>
    <property type="match status" value="1"/>
</dbReference>
<dbReference type="EMBL" id="MHKI01000027">
    <property type="protein sequence ID" value="OGY85830.1"/>
    <property type="molecule type" value="Genomic_DNA"/>
</dbReference>
<dbReference type="GO" id="GO:0008360">
    <property type="term" value="P:regulation of cell shape"/>
    <property type="evidence" value="ECO:0007669"/>
    <property type="project" value="UniProtKB-KW"/>
</dbReference>
<dbReference type="PANTHER" id="PTHR43783:SF1">
    <property type="entry name" value="UDP-N-ACETYLGLUCOSAMINE 1-CARBOXYVINYLTRANSFERASE"/>
    <property type="match status" value="1"/>
</dbReference>
<dbReference type="Pfam" id="PF00275">
    <property type="entry name" value="EPSP_synthase"/>
    <property type="match status" value="1"/>
</dbReference>
<keyword evidence="6 12" id="KW-0133">Cell shape</keyword>
<keyword evidence="8 12" id="KW-0131">Cell cycle</keyword>
<evidence type="ECO:0000256" key="5">
    <source>
        <dbReference type="ARBA" id="ARBA00022679"/>
    </source>
</evidence>
<dbReference type="InterPro" id="IPR001986">
    <property type="entry name" value="Enolpyruvate_Tfrase_dom"/>
</dbReference>
<dbReference type="InterPro" id="IPR050068">
    <property type="entry name" value="MurA_subfamily"/>
</dbReference>
<dbReference type="GO" id="GO:0005737">
    <property type="term" value="C:cytoplasm"/>
    <property type="evidence" value="ECO:0007669"/>
    <property type="project" value="UniProtKB-SubCell"/>
</dbReference>
<protein>
    <recommendedName>
        <fullName evidence="12">UDP-N-acetylglucosamine 1-carboxyvinyltransferase</fullName>
        <ecNumber evidence="12">2.5.1.7</ecNumber>
    </recommendedName>
    <alternativeName>
        <fullName evidence="12">Enoylpyruvate transferase</fullName>
    </alternativeName>
    <alternativeName>
        <fullName evidence="12">UDP-N-acetylglucosamine enolpyruvyl transferase</fullName>
        <shortName evidence="12">EPT</shortName>
    </alternativeName>
</protein>
<keyword evidence="12" id="KW-0670">Pyruvate</keyword>
<feature type="binding site" evidence="12">
    <location>
        <begin position="122"/>
        <end position="126"/>
    </location>
    <ligand>
        <name>UDP-N-acetyl-alpha-D-glucosamine</name>
        <dbReference type="ChEBI" id="CHEBI:57705"/>
    </ligand>
</feature>
<comment type="pathway">
    <text evidence="2 12">Cell wall biogenesis; peptidoglycan biosynthesis.</text>
</comment>
<evidence type="ECO:0000256" key="12">
    <source>
        <dbReference type="HAMAP-Rule" id="MF_00111"/>
    </source>
</evidence>